<protein>
    <submittedName>
        <fullName evidence="1">Uncharacterized protein</fullName>
    </submittedName>
</protein>
<evidence type="ECO:0000313" key="1">
    <source>
        <dbReference type="EMBL" id="QFZ26908.1"/>
    </source>
</evidence>
<sequence length="187" mass="21463">MFLLSFPLVCVSFASVFGLTFSSAKSQMWYEEKTIRDGIFFFVCRTRETISLLGVITRIRKESAEILVCFVLWTCRNCCKSCFIGVYFFSLLCPPLFRLFVCTSFLLSGCLTYRGFAKKTAESIEFENFESVNIESRNESGQVSKSLGSSIQCILLSIVGHLEFLRKLRNYYTFTLGDIVWYKESSL</sequence>
<dbReference type="Proteomes" id="UP000326582">
    <property type="component" value="Chromosome 2"/>
</dbReference>
<name>A0ACD0WHY0_CLALS</name>
<organism evidence="1 2">
    <name type="scientific">Clavispora lusitaniae</name>
    <name type="common">Candida lusitaniae</name>
    <dbReference type="NCBI Taxonomy" id="36911"/>
    <lineage>
        <taxon>Eukaryota</taxon>
        <taxon>Fungi</taxon>
        <taxon>Dikarya</taxon>
        <taxon>Ascomycota</taxon>
        <taxon>Saccharomycotina</taxon>
        <taxon>Pichiomycetes</taxon>
        <taxon>Metschnikowiaceae</taxon>
        <taxon>Clavispora</taxon>
    </lineage>
</organism>
<evidence type="ECO:0000313" key="2">
    <source>
        <dbReference type="Proteomes" id="UP000326582"/>
    </source>
</evidence>
<reference evidence="2" key="1">
    <citation type="journal article" date="2019" name="MBio">
        <title>Comparative genomics for the elucidation of multidrug resistance (MDR) in Candida lusitaniae.</title>
        <authorList>
            <person name="Kannan A."/>
            <person name="Asner S.A."/>
            <person name="Trachsel E."/>
            <person name="Kelly S."/>
            <person name="Parker J."/>
            <person name="Sanglard D."/>
        </authorList>
    </citation>
    <scope>NUCLEOTIDE SEQUENCE [LARGE SCALE GENOMIC DNA]</scope>
    <source>
        <strain evidence="2">P1</strain>
    </source>
</reference>
<keyword evidence="2" id="KW-1185">Reference proteome</keyword>
<proteinExistence type="predicted"/>
<gene>
    <name evidence="1" type="ORF">EJF14_20829</name>
</gene>
<accession>A0ACD0WHY0</accession>
<dbReference type="EMBL" id="CP038485">
    <property type="protein sequence ID" value="QFZ26908.1"/>
    <property type="molecule type" value="Genomic_DNA"/>
</dbReference>